<protein>
    <recommendedName>
        <fullName evidence="4">Copper resistance protein D domain-containing protein</fullName>
    </recommendedName>
</protein>
<keyword evidence="1" id="KW-1133">Transmembrane helix</keyword>
<accession>A0A5C4LSL1</accession>
<dbReference type="AlphaFoldDB" id="A0A5C4LSL1"/>
<organism evidence="2 3">
    <name type="scientific">Amycolatopsis alkalitolerans</name>
    <dbReference type="NCBI Taxonomy" id="2547244"/>
    <lineage>
        <taxon>Bacteria</taxon>
        <taxon>Bacillati</taxon>
        <taxon>Actinomycetota</taxon>
        <taxon>Actinomycetes</taxon>
        <taxon>Pseudonocardiales</taxon>
        <taxon>Pseudonocardiaceae</taxon>
        <taxon>Amycolatopsis</taxon>
    </lineage>
</organism>
<keyword evidence="1" id="KW-0472">Membrane</keyword>
<comment type="caution">
    <text evidence="2">The sequence shown here is derived from an EMBL/GenBank/DDBJ whole genome shotgun (WGS) entry which is preliminary data.</text>
</comment>
<dbReference type="Proteomes" id="UP000305546">
    <property type="component" value="Unassembled WGS sequence"/>
</dbReference>
<feature type="transmembrane region" description="Helical" evidence="1">
    <location>
        <begin position="226"/>
        <end position="244"/>
    </location>
</feature>
<feature type="transmembrane region" description="Helical" evidence="1">
    <location>
        <begin position="96"/>
        <end position="117"/>
    </location>
</feature>
<feature type="transmembrane region" description="Helical" evidence="1">
    <location>
        <begin position="197"/>
        <end position="214"/>
    </location>
</feature>
<feature type="transmembrane region" description="Helical" evidence="1">
    <location>
        <begin position="123"/>
        <end position="146"/>
    </location>
</feature>
<feature type="transmembrane region" description="Helical" evidence="1">
    <location>
        <begin position="17"/>
        <end position="35"/>
    </location>
</feature>
<gene>
    <name evidence="2" type="ORF">FG385_29955</name>
</gene>
<evidence type="ECO:0000313" key="3">
    <source>
        <dbReference type="Proteomes" id="UP000305546"/>
    </source>
</evidence>
<evidence type="ECO:0008006" key="4">
    <source>
        <dbReference type="Google" id="ProtNLM"/>
    </source>
</evidence>
<dbReference type="RefSeq" id="WP_139100158.1">
    <property type="nucleotide sequence ID" value="NZ_VDFW01000039.1"/>
</dbReference>
<evidence type="ECO:0000256" key="1">
    <source>
        <dbReference type="SAM" id="Phobius"/>
    </source>
</evidence>
<feature type="transmembrane region" description="Helical" evidence="1">
    <location>
        <begin position="158"/>
        <end position="177"/>
    </location>
</feature>
<proteinExistence type="predicted"/>
<dbReference type="OrthoDB" id="3590217at2"/>
<sequence>MSAAAAPDWVAVVVRDVVLATAAVIGGVALLRPLVARSGSVPAATRAIRVLTRTAAFVGGTTLVLFAVTGHAVLWLAVPQALFMIGVTFTLGRPALAVASGLVLTLLTAFDAVVVAGHTGWDIAAGTVHTVAAAVWLGATATVATARRGTRYPTLRRLAPAAVTGGILIVLTGIAQAWMDGLRPDATAFGSTFGKVLLLKTALLGIAAVIGVLAHRRRWARSASKVSAVALAGALAAGSTLIAISPPPAAPVPGVPLLRSVPVSASQQLPVLVVPQRPGWNLVHVDSTDVAVGTDRGHLTPVAARPGTTGGWALVELPPGSSKIWIQHGETPTSLHVDTGHGPPATPDIAGPDGPECASAALGALAAGADTPLASCPGDRLANQDARSLAAVVAFIADRGGHTITLVGDSSPRSLAATEVVRDAAAAHHLAIAPRPQADSALLVVSGWTEANTTLLGVLHSQVPSLGAYLAPWLANSRMLAYGSGAVVALRFDPRSPQPLQYATTLRRIAGNDESASAAGYRGWLVAKGASDTGPTSLYAGSLISWLPANLAMPISGGWIENGIIAKITQPLD</sequence>
<name>A0A5C4LSL1_9PSEU</name>
<reference evidence="2 3" key="1">
    <citation type="submission" date="2019-06" db="EMBL/GenBank/DDBJ databases">
        <title>Amycolatopsis alkalitolerans sp. nov., isolated from Gastrodia elata Blume.</title>
        <authorList>
            <person name="Narsing Rao M.P."/>
            <person name="Li W.J."/>
        </authorList>
    </citation>
    <scope>NUCLEOTIDE SEQUENCE [LARGE SCALE GENOMIC DNA]</scope>
    <source>
        <strain evidence="2 3">SYSUP0005</strain>
    </source>
</reference>
<dbReference type="EMBL" id="VDFW01000039">
    <property type="protein sequence ID" value="TNC20908.1"/>
    <property type="molecule type" value="Genomic_DNA"/>
</dbReference>
<evidence type="ECO:0000313" key="2">
    <source>
        <dbReference type="EMBL" id="TNC20908.1"/>
    </source>
</evidence>
<keyword evidence="1" id="KW-0812">Transmembrane</keyword>
<keyword evidence="3" id="KW-1185">Reference proteome</keyword>